<name>A0A8T0QC57_PANVG</name>
<dbReference type="AlphaFoldDB" id="A0A8T0QC57"/>
<reference evidence="1" key="1">
    <citation type="submission" date="2020-05" db="EMBL/GenBank/DDBJ databases">
        <title>WGS assembly of Panicum virgatum.</title>
        <authorList>
            <person name="Lovell J.T."/>
            <person name="Jenkins J."/>
            <person name="Shu S."/>
            <person name="Juenger T.E."/>
            <person name="Schmutz J."/>
        </authorList>
    </citation>
    <scope>NUCLEOTIDE SEQUENCE</scope>
    <source>
        <strain evidence="1">AP13</strain>
    </source>
</reference>
<proteinExistence type="predicted"/>
<keyword evidence="2" id="KW-1185">Reference proteome</keyword>
<organism evidence="1 2">
    <name type="scientific">Panicum virgatum</name>
    <name type="common">Blackwell switchgrass</name>
    <dbReference type="NCBI Taxonomy" id="38727"/>
    <lineage>
        <taxon>Eukaryota</taxon>
        <taxon>Viridiplantae</taxon>
        <taxon>Streptophyta</taxon>
        <taxon>Embryophyta</taxon>
        <taxon>Tracheophyta</taxon>
        <taxon>Spermatophyta</taxon>
        <taxon>Magnoliopsida</taxon>
        <taxon>Liliopsida</taxon>
        <taxon>Poales</taxon>
        <taxon>Poaceae</taxon>
        <taxon>PACMAD clade</taxon>
        <taxon>Panicoideae</taxon>
        <taxon>Panicodae</taxon>
        <taxon>Paniceae</taxon>
        <taxon>Panicinae</taxon>
        <taxon>Panicum</taxon>
        <taxon>Panicum sect. Hiantes</taxon>
    </lineage>
</organism>
<sequence>LHCSENSAWGAWVRQHANLATLKGDLHGHHWEMLRSILPLYQALTTVEINDGAATSFWDDVWCSDEALADCFPALHSHCIRKEDSVRQAVLSNLDGAFVPRLSHQASSELVQLQTIVQQTNLSQGNDKRLSQFDRGRGKL</sequence>
<evidence type="ECO:0000313" key="1">
    <source>
        <dbReference type="EMBL" id="KAG2572481.1"/>
    </source>
</evidence>
<accession>A0A8T0QC57</accession>
<feature type="non-terminal residue" evidence="1">
    <location>
        <position position="1"/>
    </location>
</feature>
<comment type="caution">
    <text evidence="1">The sequence shown here is derived from an EMBL/GenBank/DDBJ whole genome shotgun (WGS) entry which is preliminary data.</text>
</comment>
<evidence type="ECO:0000313" key="2">
    <source>
        <dbReference type="Proteomes" id="UP000823388"/>
    </source>
</evidence>
<dbReference type="Proteomes" id="UP000823388">
    <property type="component" value="Chromosome 7K"/>
</dbReference>
<dbReference type="EMBL" id="CM029049">
    <property type="protein sequence ID" value="KAG2572481.1"/>
    <property type="molecule type" value="Genomic_DNA"/>
</dbReference>
<gene>
    <name evidence="1" type="ORF">PVAP13_7KG140565</name>
</gene>
<protein>
    <submittedName>
        <fullName evidence="1">Uncharacterized protein</fullName>
    </submittedName>
</protein>